<dbReference type="PANTHER" id="PTHR30203">
    <property type="entry name" value="OUTER MEMBRANE CATION EFFLUX PROTEIN"/>
    <property type="match status" value="1"/>
</dbReference>
<accession>A0A5J5ICK2</accession>
<dbReference type="Proteomes" id="UP000326903">
    <property type="component" value="Unassembled WGS sequence"/>
</dbReference>
<sequence>MKRFITTTLFIFLLHKTGETQTLELHDILDTIQHSYPSLKMYDAEIQSLDAAAKGAKSWMAPQVSTGLWMAPYNTKLWKANGPGTTGMGQYMISAEQFFPNKKANEANEAYMNAMSSVEKENKQATLNEVFAAAKKNYYEWIIIEKKLSTLDESEKLLHFMITNAETRYKNGLGKISAYYKAKASLGNIENMRVSLENEIVQKRIALNTLMNTGKLSNFSIDTNYVIKDYSTATFDSSLFYSNRSDIKAIDKNIELTYLRQNIERANLKPEFGIRYDHMFGFGGLPMQYNLMGMVKIPMNWSTKTNKANIESLRWKSQALEEQKVSMTNEYAGMAYQLQQDIAAKKKQVQLFEKNIIPALQKNYESTQLGYEQNTEELFELYDAWDTLNNTELEYLDQLQQLLSMQVDLEKLMEIKINDDPGFND</sequence>
<dbReference type="InterPro" id="IPR010131">
    <property type="entry name" value="MdtP/NodT-like"/>
</dbReference>
<dbReference type="Pfam" id="PF02321">
    <property type="entry name" value="OEP"/>
    <property type="match status" value="1"/>
</dbReference>
<gene>
    <name evidence="3" type="ORF">FW778_21030</name>
</gene>
<comment type="similarity">
    <text evidence="1">Belongs to the outer membrane factor (OMF) (TC 1.B.17) family.</text>
</comment>
<dbReference type="Gene3D" id="1.20.1600.10">
    <property type="entry name" value="Outer membrane efflux proteins (OEP)"/>
    <property type="match status" value="1"/>
</dbReference>
<dbReference type="AlphaFoldDB" id="A0A5J5ICK2"/>
<keyword evidence="4" id="KW-1185">Reference proteome</keyword>
<protein>
    <submittedName>
        <fullName evidence="3">TolC family protein</fullName>
    </submittedName>
</protein>
<name>A0A5J5ICK2_9BACT</name>
<dbReference type="InterPro" id="IPR003423">
    <property type="entry name" value="OMP_efflux"/>
</dbReference>
<proteinExistence type="inferred from homology"/>
<dbReference type="RefSeq" id="WP_150416869.1">
    <property type="nucleotide sequence ID" value="NZ_VYQF01000012.1"/>
</dbReference>
<evidence type="ECO:0000256" key="1">
    <source>
        <dbReference type="ARBA" id="ARBA00007613"/>
    </source>
</evidence>
<organism evidence="3 4">
    <name type="scientific">Ginsengibacter hankyongi</name>
    <dbReference type="NCBI Taxonomy" id="2607284"/>
    <lineage>
        <taxon>Bacteria</taxon>
        <taxon>Pseudomonadati</taxon>
        <taxon>Bacteroidota</taxon>
        <taxon>Chitinophagia</taxon>
        <taxon>Chitinophagales</taxon>
        <taxon>Chitinophagaceae</taxon>
        <taxon>Ginsengibacter</taxon>
    </lineage>
</organism>
<evidence type="ECO:0000256" key="2">
    <source>
        <dbReference type="SAM" id="Coils"/>
    </source>
</evidence>
<feature type="coiled-coil region" evidence="2">
    <location>
        <begin position="101"/>
        <end position="128"/>
    </location>
</feature>
<dbReference type="EMBL" id="VYQF01000012">
    <property type="protein sequence ID" value="KAA9035448.1"/>
    <property type="molecule type" value="Genomic_DNA"/>
</dbReference>
<evidence type="ECO:0000313" key="4">
    <source>
        <dbReference type="Proteomes" id="UP000326903"/>
    </source>
</evidence>
<keyword evidence="2" id="KW-0175">Coiled coil</keyword>
<reference evidence="3 4" key="1">
    <citation type="submission" date="2019-09" db="EMBL/GenBank/DDBJ databases">
        <title>Draft genome sequence of Ginsengibacter sp. BR5-29.</title>
        <authorList>
            <person name="Im W.-T."/>
        </authorList>
    </citation>
    <scope>NUCLEOTIDE SEQUENCE [LARGE SCALE GENOMIC DNA]</scope>
    <source>
        <strain evidence="3 4">BR5-29</strain>
    </source>
</reference>
<dbReference type="SUPFAM" id="SSF56954">
    <property type="entry name" value="Outer membrane efflux proteins (OEP)"/>
    <property type="match status" value="1"/>
</dbReference>
<comment type="caution">
    <text evidence="3">The sequence shown here is derived from an EMBL/GenBank/DDBJ whole genome shotgun (WGS) entry which is preliminary data.</text>
</comment>
<evidence type="ECO:0000313" key="3">
    <source>
        <dbReference type="EMBL" id="KAA9035448.1"/>
    </source>
</evidence>
<dbReference type="GO" id="GO:0015562">
    <property type="term" value="F:efflux transmembrane transporter activity"/>
    <property type="evidence" value="ECO:0007669"/>
    <property type="project" value="InterPro"/>
</dbReference>